<reference evidence="8 9" key="1">
    <citation type="journal article" date="2020" name="ISME J.">
        <title>Uncovering the hidden diversity of litter-decomposition mechanisms in mushroom-forming fungi.</title>
        <authorList>
            <person name="Floudas D."/>
            <person name="Bentzer J."/>
            <person name="Ahren D."/>
            <person name="Johansson T."/>
            <person name="Persson P."/>
            <person name="Tunlid A."/>
        </authorList>
    </citation>
    <scope>NUCLEOTIDE SEQUENCE [LARGE SCALE GENOMIC DNA]</scope>
    <source>
        <strain evidence="8 9">CBS 406.79</strain>
    </source>
</reference>
<name>A0A8H5FT00_9AGAR</name>
<dbReference type="GO" id="GO:0005576">
    <property type="term" value="C:extracellular region"/>
    <property type="evidence" value="ECO:0007669"/>
    <property type="project" value="UniProtKB-SubCell"/>
</dbReference>
<dbReference type="PROSITE" id="PS52012">
    <property type="entry name" value="CFEM"/>
    <property type="match status" value="1"/>
</dbReference>
<dbReference type="Proteomes" id="UP000518752">
    <property type="component" value="Unassembled WGS sequence"/>
</dbReference>
<keyword evidence="3 6" id="KW-0732">Signal</keyword>
<evidence type="ECO:0000313" key="9">
    <source>
        <dbReference type="Proteomes" id="UP000518752"/>
    </source>
</evidence>
<feature type="signal peptide" evidence="6">
    <location>
        <begin position="1"/>
        <end position="23"/>
    </location>
</feature>
<evidence type="ECO:0000259" key="7">
    <source>
        <dbReference type="PROSITE" id="PS52012"/>
    </source>
</evidence>
<keyword evidence="2" id="KW-0964">Secreted</keyword>
<evidence type="ECO:0000256" key="3">
    <source>
        <dbReference type="ARBA" id="ARBA00022729"/>
    </source>
</evidence>
<keyword evidence="9" id="KW-1185">Reference proteome</keyword>
<accession>A0A8H5FT00</accession>
<comment type="caution">
    <text evidence="8">The sequence shown here is derived from an EMBL/GenBank/DDBJ whole genome shotgun (WGS) entry which is preliminary data.</text>
</comment>
<dbReference type="Pfam" id="PF05730">
    <property type="entry name" value="CFEM"/>
    <property type="match status" value="1"/>
</dbReference>
<evidence type="ECO:0000256" key="1">
    <source>
        <dbReference type="ARBA" id="ARBA00004613"/>
    </source>
</evidence>
<evidence type="ECO:0000256" key="2">
    <source>
        <dbReference type="ARBA" id="ARBA00022525"/>
    </source>
</evidence>
<evidence type="ECO:0000256" key="4">
    <source>
        <dbReference type="ARBA" id="ARBA00023157"/>
    </source>
</evidence>
<evidence type="ECO:0000256" key="5">
    <source>
        <dbReference type="SAM" id="Phobius"/>
    </source>
</evidence>
<evidence type="ECO:0000256" key="6">
    <source>
        <dbReference type="SAM" id="SignalP"/>
    </source>
</evidence>
<dbReference type="InterPro" id="IPR008427">
    <property type="entry name" value="Extracellular_membr_CFEM_dom"/>
</dbReference>
<keyword evidence="5" id="KW-0812">Transmembrane</keyword>
<feature type="chain" id="PRO_5034788736" description="CFEM domain-containing protein" evidence="6">
    <location>
        <begin position="24"/>
        <end position="244"/>
    </location>
</feature>
<gene>
    <name evidence="8" type="ORF">D9757_013363</name>
</gene>
<organism evidence="8 9">
    <name type="scientific">Collybiopsis confluens</name>
    <dbReference type="NCBI Taxonomy" id="2823264"/>
    <lineage>
        <taxon>Eukaryota</taxon>
        <taxon>Fungi</taxon>
        <taxon>Dikarya</taxon>
        <taxon>Basidiomycota</taxon>
        <taxon>Agaricomycotina</taxon>
        <taxon>Agaricomycetes</taxon>
        <taxon>Agaricomycetidae</taxon>
        <taxon>Agaricales</taxon>
        <taxon>Marasmiineae</taxon>
        <taxon>Omphalotaceae</taxon>
        <taxon>Collybiopsis</taxon>
    </lineage>
</organism>
<sequence length="244" mass="24408">MSFTMNLFPFVTLALFSAIEVYAQGDITTRTAGLKHYLYTLDSVSATPSGTASSAAVSPIQTAGLSSCALNCITFAFSNNGCAGLTDTACICANTDEQTSANDCLNTQCSTGDVIAVQGRLQLAGCSAVAISATGSVTSAVDSPSSAESVSVSSLSTSKPATLPTSTKISVRPSTTSKINTAVTSAERTVASSGVTATTGAVGANGTAANNGAVNHRPFGFMYFTSSTAVAVVVGSVAFGLVFL</sequence>
<keyword evidence="5" id="KW-1133">Transmembrane helix</keyword>
<dbReference type="AlphaFoldDB" id="A0A8H5FT00"/>
<dbReference type="SMART" id="SM00747">
    <property type="entry name" value="CFEM"/>
    <property type="match status" value="1"/>
</dbReference>
<feature type="transmembrane region" description="Helical" evidence="5">
    <location>
        <begin position="221"/>
        <end position="243"/>
    </location>
</feature>
<protein>
    <recommendedName>
        <fullName evidence="7">CFEM domain-containing protein</fullName>
    </recommendedName>
</protein>
<keyword evidence="4" id="KW-1015">Disulfide bond</keyword>
<proteinExistence type="predicted"/>
<dbReference type="OrthoDB" id="4505683at2759"/>
<comment type="subcellular location">
    <subcellularLocation>
        <location evidence="1">Secreted</location>
    </subcellularLocation>
</comment>
<dbReference type="EMBL" id="JAACJN010000333">
    <property type="protein sequence ID" value="KAF5347652.1"/>
    <property type="molecule type" value="Genomic_DNA"/>
</dbReference>
<evidence type="ECO:0000313" key="8">
    <source>
        <dbReference type="EMBL" id="KAF5347652.1"/>
    </source>
</evidence>
<feature type="domain" description="CFEM" evidence="7">
    <location>
        <begin position="40"/>
        <end position="153"/>
    </location>
</feature>
<keyword evidence="5" id="KW-0472">Membrane</keyword>